<organism evidence="1 2">
    <name type="scientific">Parelaphostrongylus tenuis</name>
    <name type="common">Meningeal worm</name>
    <dbReference type="NCBI Taxonomy" id="148309"/>
    <lineage>
        <taxon>Eukaryota</taxon>
        <taxon>Metazoa</taxon>
        <taxon>Ecdysozoa</taxon>
        <taxon>Nematoda</taxon>
        <taxon>Chromadorea</taxon>
        <taxon>Rhabditida</taxon>
        <taxon>Rhabditina</taxon>
        <taxon>Rhabditomorpha</taxon>
        <taxon>Strongyloidea</taxon>
        <taxon>Metastrongylidae</taxon>
        <taxon>Parelaphostrongylus</taxon>
    </lineage>
</organism>
<reference evidence="1" key="1">
    <citation type="submission" date="2021-06" db="EMBL/GenBank/DDBJ databases">
        <title>Parelaphostrongylus tenuis whole genome reference sequence.</title>
        <authorList>
            <person name="Garwood T.J."/>
            <person name="Larsen P.A."/>
            <person name="Fountain-Jones N.M."/>
            <person name="Garbe J.R."/>
            <person name="Macchietto M.G."/>
            <person name="Kania S.A."/>
            <person name="Gerhold R.W."/>
            <person name="Richards J.E."/>
            <person name="Wolf T.M."/>
        </authorList>
    </citation>
    <scope>NUCLEOTIDE SEQUENCE</scope>
    <source>
        <strain evidence="1">MNPRO001-30</strain>
        <tissue evidence="1">Meninges</tissue>
    </source>
</reference>
<keyword evidence="2" id="KW-1185">Reference proteome</keyword>
<evidence type="ECO:0000313" key="2">
    <source>
        <dbReference type="Proteomes" id="UP001196413"/>
    </source>
</evidence>
<evidence type="ECO:0000313" key="1">
    <source>
        <dbReference type="EMBL" id="KAJ1373663.1"/>
    </source>
</evidence>
<name>A0AAD5RC49_PARTN</name>
<gene>
    <name evidence="1" type="ORF">KIN20_036132</name>
</gene>
<accession>A0AAD5RC49</accession>
<comment type="caution">
    <text evidence="1">The sequence shown here is derived from an EMBL/GenBank/DDBJ whole genome shotgun (WGS) entry which is preliminary data.</text>
</comment>
<dbReference type="EMBL" id="JAHQIW010007320">
    <property type="protein sequence ID" value="KAJ1373663.1"/>
    <property type="molecule type" value="Genomic_DNA"/>
</dbReference>
<dbReference type="AlphaFoldDB" id="A0AAD5RC49"/>
<dbReference type="Proteomes" id="UP001196413">
    <property type="component" value="Unassembled WGS sequence"/>
</dbReference>
<sequence>MVFTVLCWSYSVIGETTCDISHNISGSKVQSQWNRLCDSKFHLQKGVETGRNEEGMNIGIDANNRHQRQAIVNRVNYFPSDSAQEFRLLCECRRLLVKTIRLAILSTPG</sequence>
<protein>
    <submittedName>
        <fullName evidence="1">Uncharacterized protein</fullName>
    </submittedName>
</protein>
<proteinExistence type="predicted"/>